<reference evidence="1 2" key="1">
    <citation type="journal article" date="2015" name="Genome Announc.">
        <title>Draft Genome Sequences of Marine Isolates of Thalassomonas viridans and Thalassomonas actiniarum.</title>
        <authorList>
            <person name="Olonade I."/>
            <person name="van Zyl L.J."/>
            <person name="Trindade M."/>
        </authorList>
    </citation>
    <scope>NUCLEOTIDE SEQUENCE [LARGE SCALE GENOMIC DNA]</scope>
    <source>
        <strain evidence="1 2">A5K-106</strain>
    </source>
</reference>
<dbReference type="AlphaFoldDB" id="A0AAF0BYP7"/>
<protein>
    <submittedName>
        <fullName evidence="1">SapC family protein</fullName>
    </submittedName>
</protein>
<proteinExistence type="predicted"/>
<accession>A0AAF0BYP7</accession>
<dbReference type="EMBL" id="CP059735">
    <property type="protein sequence ID" value="WDD97536.1"/>
    <property type="molecule type" value="Genomic_DNA"/>
</dbReference>
<keyword evidence="2" id="KW-1185">Reference proteome</keyword>
<organism evidence="1 2">
    <name type="scientific">Thalassomonas actiniarum</name>
    <dbReference type="NCBI Taxonomy" id="485447"/>
    <lineage>
        <taxon>Bacteria</taxon>
        <taxon>Pseudomonadati</taxon>
        <taxon>Pseudomonadota</taxon>
        <taxon>Gammaproteobacteria</taxon>
        <taxon>Alteromonadales</taxon>
        <taxon>Colwelliaceae</taxon>
        <taxon>Thalassomonas</taxon>
    </lineage>
</organism>
<dbReference type="KEGG" id="tact:SG35_019755"/>
<reference evidence="1 2" key="2">
    <citation type="journal article" date="2022" name="Mar. Drugs">
        <title>Bioassay-Guided Fractionation Leads to the Detection of Cholic Acid Generated by the Rare Thalassomonas sp.</title>
        <authorList>
            <person name="Pheiffer F."/>
            <person name="Schneider Y.K."/>
            <person name="Hansen E.H."/>
            <person name="Andersen J.H."/>
            <person name="Isaksson J."/>
            <person name="Busche T."/>
            <person name="R C."/>
            <person name="Kalinowski J."/>
            <person name="Zyl L.V."/>
            <person name="Trindade M."/>
        </authorList>
    </citation>
    <scope>NUCLEOTIDE SEQUENCE [LARGE SCALE GENOMIC DNA]</scope>
    <source>
        <strain evidence="1 2">A5K-106</strain>
    </source>
</reference>
<evidence type="ECO:0000313" key="1">
    <source>
        <dbReference type="EMBL" id="WDD97536.1"/>
    </source>
</evidence>
<dbReference type="Pfam" id="PF07277">
    <property type="entry name" value="SapC"/>
    <property type="match status" value="1"/>
</dbReference>
<evidence type="ECO:0000313" key="2">
    <source>
        <dbReference type="Proteomes" id="UP000032568"/>
    </source>
</evidence>
<dbReference type="RefSeq" id="WP_053042923.1">
    <property type="nucleotide sequence ID" value="NZ_CP059735.1"/>
</dbReference>
<gene>
    <name evidence="1" type="ORF">SG35_019755</name>
</gene>
<sequence>MTSSTAQANTGPISTGAYNLVPLNNNSHKNLKVRRDFSFPHSKTQQLVPVTPNEIIKAASCYPVCFIKDQQTKHFKLAAILGTDASENLFYSPAGWNAPYIPLHIQKSPFAIATREDGSCLIAIDTQSQYCSELEGEPLFDGRGEETPALTGIRELCEHLTQQEQLAINFINDINELGLLTQHKLRYSLASGEKKELTGLYSVDEELLKSLPGEQLLSLYKKGYLKLIHAHLMSLGQFSRLFQLKKS</sequence>
<name>A0AAF0BYP7_9GAMM</name>
<dbReference type="Proteomes" id="UP000032568">
    <property type="component" value="Chromosome"/>
</dbReference>
<dbReference type="InterPro" id="IPR010836">
    <property type="entry name" value="SapC"/>
</dbReference>